<comment type="function">
    <text evidence="5">Plays a role in promoting axonal degeneration following neuronal injury by toxic insult or trauma.</text>
</comment>
<dbReference type="GO" id="GO:0032433">
    <property type="term" value="C:filopodium tip"/>
    <property type="evidence" value="ECO:0007669"/>
    <property type="project" value="UniProtKB-SubCell"/>
</dbReference>
<dbReference type="InterPro" id="IPR003409">
    <property type="entry name" value="MORN"/>
</dbReference>
<gene>
    <name evidence="8" type="primary">LOC107586095</name>
</gene>
<evidence type="ECO:0000256" key="5">
    <source>
        <dbReference type="ARBA" id="ARBA00037780"/>
    </source>
</evidence>
<name>A0A672QPZ2_SINGR</name>
<comment type="subunit">
    <text evidence="6">Interacts with MYO3A.</text>
</comment>
<keyword evidence="9" id="KW-1185">Reference proteome</keyword>
<evidence type="ECO:0000256" key="3">
    <source>
        <dbReference type="ARBA" id="ARBA00022737"/>
    </source>
</evidence>
<dbReference type="InParanoid" id="A0A672QPZ2"/>
<keyword evidence="3" id="KW-0677">Repeat</keyword>
<evidence type="ECO:0000256" key="7">
    <source>
        <dbReference type="ARBA" id="ARBA00039855"/>
    </source>
</evidence>
<dbReference type="GO" id="GO:0032420">
    <property type="term" value="C:stereocilium"/>
    <property type="evidence" value="ECO:0007669"/>
    <property type="project" value="UniProtKB-SubCell"/>
</dbReference>
<dbReference type="SMART" id="SM00698">
    <property type="entry name" value="MORN"/>
    <property type="match status" value="3"/>
</dbReference>
<reference evidence="8" key="1">
    <citation type="submission" date="2025-08" db="UniProtKB">
        <authorList>
            <consortium name="Ensembl"/>
        </authorList>
    </citation>
    <scope>IDENTIFICATION</scope>
</reference>
<dbReference type="Gene3D" id="2.20.110.10">
    <property type="entry name" value="Histone H3 K4-specific methyltransferase SET7/9 N-terminal domain"/>
    <property type="match status" value="2"/>
</dbReference>
<keyword evidence="4" id="KW-0966">Cell projection</keyword>
<comment type="subcellular location">
    <subcellularLocation>
        <location evidence="1">Cell projection</location>
        <location evidence="1">Filopodium tip</location>
    </subcellularLocation>
    <subcellularLocation>
        <location evidence="2">Cell projection</location>
        <location evidence="2">Stereocilium</location>
    </subcellularLocation>
</comment>
<evidence type="ECO:0000256" key="1">
    <source>
        <dbReference type="ARBA" id="ARBA00004495"/>
    </source>
</evidence>
<dbReference type="PANTHER" id="PTHR46614:SF1">
    <property type="entry name" value="MORN REPEAT-CONTAINING PROTEIN 4"/>
    <property type="match status" value="1"/>
</dbReference>
<dbReference type="GO" id="GO:0048678">
    <property type="term" value="P:response to axon injury"/>
    <property type="evidence" value="ECO:0007669"/>
    <property type="project" value="TreeGrafter"/>
</dbReference>
<reference evidence="8" key="2">
    <citation type="submission" date="2025-09" db="UniProtKB">
        <authorList>
            <consortium name="Ensembl"/>
        </authorList>
    </citation>
    <scope>IDENTIFICATION</scope>
</reference>
<dbReference type="Ensembl" id="ENSSGRT00000083163.1">
    <property type="protein sequence ID" value="ENSSGRP00000078110.1"/>
    <property type="gene ID" value="ENSSGRG00000039556.1"/>
</dbReference>
<evidence type="ECO:0000313" key="8">
    <source>
        <dbReference type="Ensembl" id="ENSSGRP00000078110.1"/>
    </source>
</evidence>
<dbReference type="PANTHER" id="PTHR46614">
    <property type="entry name" value="MORN REPEAT-CONTAINING PROTEIN 4"/>
    <property type="match status" value="1"/>
</dbReference>
<dbReference type="InterPro" id="IPR052315">
    <property type="entry name" value="MORN4"/>
</dbReference>
<evidence type="ECO:0000256" key="4">
    <source>
        <dbReference type="ARBA" id="ARBA00023273"/>
    </source>
</evidence>
<dbReference type="AlphaFoldDB" id="A0A672QPZ2"/>
<dbReference type="Proteomes" id="UP000472262">
    <property type="component" value="Unassembled WGS sequence"/>
</dbReference>
<accession>A0A672QPZ2</accession>
<dbReference type="SUPFAM" id="SSF82185">
    <property type="entry name" value="Histone H3 K4-specific methyltransferase SET7/9 N-terminal domain"/>
    <property type="match status" value="1"/>
</dbReference>
<evidence type="ECO:0000313" key="9">
    <source>
        <dbReference type="Proteomes" id="UP000472262"/>
    </source>
</evidence>
<evidence type="ECO:0000256" key="6">
    <source>
        <dbReference type="ARBA" id="ARBA00038723"/>
    </source>
</evidence>
<evidence type="ECO:0000256" key="2">
    <source>
        <dbReference type="ARBA" id="ARBA00004645"/>
    </source>
</evidence>
<organism evidence="8 9">
    <name type="scientific">Sinocyclocheilus grahami</name>
    <name type="common">Dianchi golden-line fish</name>
    <name type="synonym">Barbus grahami</name>
    <dbReference type="NCBI Taxonomy" id="75366"/>
    <lineage>
        <taxon>Eukaryota</taxon>
        <taxon>Metazoa</taxon>
        <taxon>Chordata</taxon>
        <taxon>Craniata</taxon>
        <taxon>Vertebrata</taxon>
        <taxon>Euteleostomi</taxon>
        <taxon>Actinopterygii</taxon>
        <taxon>Neopterygii</taxon>
        <taxon>Teleostei</taxon>
        <taxon>Ostariophysi</taxon>
        <taxon>Cypriniformes</taxon>
        <taxon>Cyprinidae</taxon>
        <taxon>Cyprininae</taxon>
        <taxon>Sinocyclocheilus</taxon>
    </lineage>
</organism>
<proteinExistence type="predicted"/>
<sequence>MTLTRGSFTYSSGEEYTGEWKEGRRHGKGELKFADGTCYKGHFENGLFHGSGVLVFPDGSRYEGEFAQGKFQGVGIFSRFDGMKFEGEFKSGHVEGYVDLGCVSHTTTSIVRSVILTRNYAFNHRSKAVVPTTYVCDAVCECSFELWFWETLNHLTI</sequence>
<dbReference type="Pfam" id="PF02493">
    <property type="entry name" value="MORN"/>
    <property type="match status" value="3"/>
</dbReference>
<protein>
    <recommendedName>
        <fullName evidence="7">MORN repeat-containing protein 4</fullName>
    </recommendedName>
</protein>